<dbReference type="GO" id="GO:0016491">
    <property type="term" value="F:oxidoreductase activity"/>
    <property type="evidence" value="ECO:0007669"/>
    <property type="project" value="InterPro"/>
</dbReference>
<comment type="caution">
    <text evidence="3">The sequence shown here is derived from an EMBL/GenBank/DDBJ whole genome shotgun (WGS) entry which is preliminary data.</text>
</comment>
<proteinExistence type="predicted"/>
<protein>
    <submittedName>
        <fullName evidence="3">XRE family transcriptional regulator</fullName>
    </submittedName>
</protein>
<name>A0A0B3VTW0_9FIRM</name>
<dbReference type="PROSITE" id="PS50943">
    <property type="entry name" value="HTH_CROC1"/>
    <property type="match status" value="1"/>
</dbReference>
<dbReference type="SUPFAM" id="SSF57802">
    <property type="entry name" value="Rubredoxin-like"/>
    <property type="match status" value="1"/>
</dbReference>
<organism evidence="3 4">
    <name type="scientific">Terrisporobacter othiniensis</name>
    <dbReference type="NCBI Taxonomy" id="1577792"/>
    <lineage>
        <taxon>Bacteria</taxon>
        <taxon>Bacillati</taxon>
        <taxon>Bacillota</taxon>
        <taxon>Clostridia</taxon>
        <taxon>Peptostreptococcales</taxon>
        <taxon>Peptostreptococcaceae</taxon>
        <taxon>Terrisporobacter</taxon>
    </lineage>
</organism>
<dbReference type="GO" id="GO:0003677">
    <property type="term" value="F:DNA binding"/>
    <property type="evidence" value="ECO:0007669"/>
    <property type="project" value="UniProtKB-KW"/>
</dbReference>
<evidence type="ECO:0000313" key="4">
    <source>
        <dbReference type="Proteomes" id="UP000031189"/>
    </source>
</evidence>
<evidence type="ECO:0000256" key="1">
    <source>
        <dbReference type="ARBA" id="ARBA00023125"/>
    </source>
</evidence>
<dbReference type="Gene3D" id="1.10.260.40">
    <property type="entry name" value="lambda repressor-like DNA-binding domains"/>
    <property type="match status" value="1"/>
</dbReference>
<dbReference type="PANTHER" id="PTHR46558">
    <property type="entry name" value="TRACRIPTIONAL REGULATORY PROTEIN-RELATED-RELATED"/>
    <property type="match status" value="1"/>
</dbReference>
<dbReference type="GO" id="GO:0005506">
    <property type="term" value="F:iron ion binding"/>
    <property type="evidence" value="ECO:0007669"/>
    <property type="project" value="InterPro"/>
</dbReference>
<dbReference type="SMART" id="SM00530">
    <property type="entry name" value="HTH_XRE"/>
    <property type="match status" value="1"/>
</dbReference>
<dbReference type="Proteomes" id="UP000031189">
    <property type="component" value="Unassembled WGS sequence"/>
</dbReference>
<dbReference type="CDD" id="cd00093">
    <property type="entry name" value="HTH_XRE"/>
    <property type="match status" value="1"/>
</dbReference>
<dbReference type="EMBL" id="JWHR01000119">
    <property type="protein sequence ID" value="KHS56213.1"/>
    <property type="molecule type" value="Genomic_DNA"/>
</dbReference>
<dbReference type="SUPFAM" id="SSF49367">
    <property type="entry name" value="Superoxide reductase-like"/>
    <property type="match status" value="1"/>
</dbReference>
<accession>A0A0B3VTW0</accession>
<dbReference type="InterPro" id="IPR036073">
    <property type="entry name" value="Desulfoferrodoxin_Fe-bd_dom_sf"/>
</dbReference>
<keyword evidence="4" id="KW-1185">Reference proteome</keyword>
<dbReference type="PANTHER" id="PTHR46558:SF11">
    <property type="entry name" value="HTH-TYPE TRANSCRIPTIONAL REGULATOR XRE"/>
    <property type="match status" value="1"/>
</dbReference>
<feature type="domain" description="HTH cro/C1-type" evidence="2">
    <location>
        <begin position="10"/>
        <end position="64"/>
    </location>
</feature>
<dbReference type="SUPFAM" id="SSF47413">
    <property type="entry name" value="lambda repressor-like DNA-binding domains"/>
    <property type="match status" value="1"/>
</dbReference>
<dbReference type="InterPro" id="IPR001387">
    <property type="entry name" value="Cro/C1-type_HTH"/>
</dbReference>
<dbReference type="Pfam" id="PF01381">
    <property type="entry name" value="HTH_3"/>
    <property type="match status" value="1"/>
</dbReference>
<keyword evidence="1" id="KW-0238">DNA-binding</keyword>
<dbReference type="STRING" id="1577792.QX51_14985"/>
<sequence length="198" mass="22473">MNLEKVGSLILKLRKEKNMTQKQVADLLNISDKTVSKWERGLGCPDVSILTELSKIFDINIEKILLGDLEPNDVDGGNMKRIKFYVCPSCGNIISATGEGEISCCGRKLKAAVPSIVDNNHKISVEEVENDYYVEIDHEMTKEHYISFVAYVTYDSVLLIKLYPEQSPTVRFPRLCGKFERGKFYIYCNQHGLLMKGK</sequence>
<dbReference type="RefSeq" id="WP_039680709.1">
    <property type="nucleotide sequence ID" value="NZ_JAWGXO010000018.1"/>
</dbReference>
<evidence type="ECO:0000259" key="2">
    <source>
        <dbReference type="PROSITE" id="PS50943"/>
    </source>
</evidence>
<dbReference type="OrthoDB" id="9813152at2"/>
<gene>
    <name evidence="3" type="ORF">QX51_14985</name>
</gene>
<dbReference type="AlphaFoldDB" id="A0A0B3VTW0"/>
<dbReference type="InterPro" id="IPR010982">
    <property type="entry name" value="Lambda_DNA-bd_dom_sf"/>
</dbReference>
<dbReference type="Gene3D" id="2.60.40.730">
    <property type="entry name" value="SOR catalytic domain"/>
    <property type="match status" value="1"/>
</dbReference>
<reference evidence="3 4" key="1">
    <citation type="submission" date="2014-12" db="EMBL/GenBank/DDBJ databases">
        <title>Draft genome sequence of Terrisporobacter sp. 08-306576, isolated from the blood culture of a bacteremia patient.</title>
        <authorList>
            <person name="Lund L.C."/>
            <person name="Sydenham T.V."/>
            <person name="Hogh S.V."/>
            <person name="Skov M.N."/>
            <person name="Kemp M."/>
            <person name="Justesen U.S."/>
        </authorList>
    </citation>
    <scope>NUCLEOTIDE SEQUENCE [LARGE SCALE GENOMIC DNA]</scope>
    <source>
        <strain evidence="3 4">08-306576</strain>
    </source>
</reference>
<evidence type="ECO:0000313" key="3">
    <source>
        <dbReference type="EMBL" id="KHS56213.1"/>
    </source>
</evidence>